<evidence type="ECO:0000256" key="2">
    <source>
        <dbReference type="ARBA" id="ARBA00022898"/>
    </source>
</evidence>
<evidence type="ECO:0000259" key="7">
    <source>
        <dbReference type="SMART" id="SM01005"/>
    </source>
</evidence>
<dbReference type="SUPFAM" id="SSF51419">
    <property type="entry name" value="PLP-binding barrel"/>
    <property type="match status" value="1"/>
</dbReference>
<feature type="domain" description="Alanine racemase C-terminal" evidence="7">
    <location>
        <begin position="255"/>
        <end position="381"/>
    </location>
</feature>
<keyword evidence="9" id="KW-1185">Reference proteome</keyword>
<proteinExistence type="inferred from homology"/>
<feature type="modified residue" description="N6-(pyridoxal phosphate)lysine" evidence="4 5">
    <location>
        <position position="45"/>
    </location>
</feature>
<reference evidence="8 9" key="1">
    <citation type="submission" date="2020-07" db="EMBL/GenBank/DDBJ databases">
        <title>Sequencing the genomes of 1000 actinobacteria strains.</title>
        <authorList>
            <person name="Klenk H.-P."/>
        </authorList>
    </citation>
    <scope>NUCLEOTIDE SEQUENCE [LARGE SCALE GENOMIC DNA]</scope>
    <source>
        <strain evidence="8 9">DSM 26341</strain>
    </source>
</reference>
<comment type="caution">
    <text evidence="8">The sequence shown here is derived from an EMBL/GenBank/DDBJ whole genome shotgun (WGS) entry which is preliminary data.</text>
</comment>
<dbReference type="InterPro" id="IPR029066">
    <property type="entry name" value="PLP-binding_barrel"/>
</dbReference>
<evidence type="ECO:0000256" key="6">
    <source>
        <dbReference type="PIRSR" id="PIRSR600821-52"/>
    </source>
</evidence>
<dbReference type="AlphaFoldDB" id="A0A7Z0CYY6"/>
<feature type="active site" description="Proton acceptor; specific for L-alanine" evidence="4">
    <location>
        <position position="276"/>
    </location>
</feature>
<dbReference type="PROSITE" id="PS00395">
    <property type="entry name" value="ALANINE_RACEMASE"/>
    <property type="match status" value="1"/>
</dbReference>
<dbReference type="InterPro" id="IPR009006">
    <property type="entry name" value="Ala_racemase/Decarboxylase_C"/>
</dbReference>
<dbReference type="Pfam" id="PF00842">
    <property type="entry name" value="Ala_racemase_C"/>
    <property type="match status" value="1"/>
</dbReference>
<feature type="binding site" evidence="4 6">
    <location>
        <position position="324"/>
    </location>
    <ligand>
        <name>substrate</name>
    </ligand>
</feature>
<sequence>MTTRARDHRSGVKPITAIIDLDAVAANVRCLSAAIGPAQLMAVVKANGYGHGMVEIARAATGAGAPWLGVAELDEALVLRAAGISEPILFWLHTPGEDFGAAIDARVDIGISTLEALDGVRAAAAAAGTPARVHVKIDTGLGRNGATAKQWGPLIDAVRAAEKYGLVEVVGVFSHLACADEPEHPSIDAQNVAFVDAVNEAGARGVRFEIQHLANTPGVFASPALHYDMVRAGLGLYGLSPFEGRTAGDLGLVPALRLVSPISNVKRVPAGHGVSYGLTYRCERETTLALVAGGYGDGIPRTASNRAEVSVHGVRYRIVGRVAMDQFVIDVGDDDVHIGDEAVLIGSGPGEPTAEDWARATDTINYEVVTRLSARIDRRYVRGGRTAAAGRAVDSGRVDG</sequence>
<comment type="function">
    <text evidence="4">Catalyzes the interconversion of L-alanine and D-alanine. May also act on other amino acids.</text>
</comment>
<protein>
    <recommendedName>
        <fullName evidence="4">Alanine racemase</fullName>
        <ecNumber evidence="4">5.1.1.1</ecNumber>
    </recommendedName>
</protein>
<dbReference type="GO" id="GO:0005829">
    <property type="term" value="C:cytosol"/>
    <property type="evidence" value="ECO:0007669"/>
    <property type="project" value="TreeGrafter"/>
</dbReference>
<evidence type="ECO:0000256" key="3">
    <source>
        <dbReference type="ARBA" id="ARBA00023235"/>
    </source>
</evidence>
<comment type="pathway">
    <text evidence="4">Amino-acid biosynthesis; D-alanine biosynthesis; D-alanine from L-alanine: step 1/1.</text>
</comment>
<dbReference type="SMART" id="SM01005">
    <property type="entry name" value="Ala_racemase_C"/>
    <property type="match status" value="1"/>
</dbReference>
<keyword evidence="2 4" id="KW-0663">Pyridoxal phosphate</keyword>
<dbReference type="InterPro" id="IPR011079">
    <property type="entry name" value="Ala_racemase_C"/>
</dbReference>
<keyword evidence="3 4" id="KW-0413">Isomerase</keyword>
<comment type="cofactor">
    <cofactor evidence="1 4 5">
        <name>pyridoxal 5'-phosphate</name>
        <dbReference type="ChEBI" id="CHEBI:597326"/>
    </cofactor>
</comment>
<dbReference type="FunFam" id="3.20.20.10:FF:000002">
    <property type="entry name" value="Alanine racemase"/>
    <property type="match status" value="1"/>
</dbReference>
<dbReference type="GO" id="GO:0030170">
    <property type="term" value="F:pyridoxal phosphate binding"/>
    <property type="evidence" value="ECO:0007669"/>
    <property type="project" value="UniProtKB-UniRule"/>
</dbReference>
<comment type="similarity">
    <text evidence="4">Belongs to the alanine racemase family.</text>
</comment>
<dbReference type="RefSeq" id="WP_179424763.1">
    <property type="nucleotide sequence ID" value="NZ_JACBZP010000001.1"/>
</dbReference>
<dbReference type="CDD" id="cd00430">
    <property type="entry name" value="PLPDE_III_AR"/>
    <property type="match status" value="1"/>
</dbReference>
<dbReference type="InterPro" id="IPR001608">
    <property type="entry name" value="Ala_racemase_N"/>
</dbReference>
<dbReference type="HAMAP" id="MF_01201">
    <property type="entry name" value="Ala_racemase"/>
    <property type="match status" value="1"/>
</dbReference>
<dbReference type="Gene3D" id="3.20.20.10">
    <property type="entry name" value="Alanine racemase"/>
    <property type="match status" value="1"/>
</dbReference>
<dbReference type="PANTHER" id="PTHR30511">
    <property type="entry name" value="ALANINE RACEMASE"/>
    <property type="match status" value="1"/>
</dbReference>
<dbReference type="EMBL" id="JACBZP010000001">
    <property type="protein sequence ID" value="NYI65801.1"/>
    <property type="molecule type" value="Genomic_DNA"/>
</dbReference>
<dbReference type="GO" id="GO:0009252">
    <property type="term" value="P:peptidoglycan biosynthetic process"/>
    <property type="evidence" value="ECO:0007669"/>
    <property type="project" value="TreeGrafter"/>
</dbReference>
<dbReference type="Pfam" id="PF01168">
    <property type="entry name" value="Ala_racemase_N"/>
    <property type="match status" value="1"/>
</dbReference>
<dbReference type="PRINTS" id="PR00992">
    <property type="entry name" value="ALARACEMASE"/>
</dbReference>
<evidence type="ECO:0000256" key="4">
    <source>
        <dbReference type="HAMAP-Rule" id="MF_01201"/>
    </source>
</evidence>
<feature type="binding site" evidence="4 6">
    <location>
        <position position="143"/>
    </location>
    <ligand>
        <name>substrate</name>
    </ligand>
</feature>
<dbReference type="EC" id="5.1.1.1" evidence="4"/>
<name>A0A7Z0CYY6_9MICO</name>
<dbReference type="Gene3D" id="2.40.37.10">
    <property type="entry name" value="Lyase, Ornithine Decarboxylase, Chain A, domain 1"/>
    <property type="match status" value="1"/>
</dbReference>
<evidence type="ECO:0000313" key="8">
    <source>
        <dbReference type="EMBL" id="NYI65801.1"/>
    </source>
</evidence>
<dbReference type="InterPro" id="IPR000821">
    <property type="entry name" value="Ala_racemase"/>
</dbReference>
<dbReference type="InterPro" id="IPR020622">
    <property type="entry name" value="Ala_racemase_pyridoxalP-BS"/>
</dbReference>
<feature type="active site" description="Proton acceptor; specific for D-alanine" evidence="4">
    <location>
        <position position="45"/>
    </location>
</feature>
<evidence type="ECO:0000313" key="9">
    <source>
        <dbReference type="Proteomes" id="UP000539111"/>
    </source>
</evidence>
<organism evidence="8 9">
    <name type="scientific">Spelaeicoccus albus</name>
    <dbReference type="NCBI Taxonomy" id="1280376"/>
    <lineage>
        <taxon>Bacteria</taxon>
        <taxon>Bacillati</taxon>
        <taxon>Actinomycetota</taxon>
        <taxon>Actinomycetes</taxon>
        <taxon>Micrococcales</taxon>
        <taxon>Brevibacteriaceae</taxon>
        <taxon>Spelaeicoccus</taxon>
    </lineage>
</organism>
<dbReference type="NCBIfam" id="TIGR00492">
    <property type="entry name" value="alr"/>
    <property type="match status" value="1"/>
</dbReference>
<evidence type="ECO:0000256" key="5">
    <source>
        <dbReference type="PIRSR" id="PIRSR600821-50"/>
    </source>
</evidence>
<dbReference type="SUPFAM" id="SSF50621">
    <property type="entry name" value="Alanine racemase C-terminal domain-like"/>
    <property type="match status" value="1"/>
</dbReference>
<gene>
    <name evidence="8" type="ORF">BJY26_000107</name>
</gene>
<dbReference type="Proteomes" id="UP000539111">
    <property type="component" value="Unassembled WGS sequence"/>
</dbReference>
<dbReference type="GO" id="GO:0030632">
    <property type="term" value="P:D-alanine biosynthetic process"/>
    <property type="evidence" value="ECO:0007669"/>
    <property type="project" value="UniProtKB-UniRule"/>
</dbReference>
<accession>A0A7Z0CYY6</accession>
<dbReference type="GO" id="GO:0008784">
    <property type="term" value="F:alanine racemase activity"/>
    <property type="evidence" value="ECO:0007669"/>
    <property type="project" value="UniProtKB-UniRule"/>
</dbReference>
<dbReference type="UniPathway" id="UPA00042">
    <property type="reaction ID" value="UER00497"/>
</dbReference>
<dbReference type="PANTHER" id="PTHR30511:SF0">
    <property type="entry name" value="ALANINE RACEMASE, CATABOLIC-RELATED"/>
    <property type="match status" value="1"/>
</dbReference>
<evidence type="ECO:0000256" key="1">
    <source>
        <dbReference type="ARBA" id="ARBA00001933"/>
    </source>
</evidence>
<comment type="catalytic activity">
    <reaction evidence="4">
        <text>L-alanine = D-alanine</text>
        <dbReference type="Rhea" id="RHEA:20249"/>
        <dbReference type="ChEBI" id="CHEBI:57416"/>
        <dbReference type="ChEBI" id="CHEBI:57972"/>
        <dbReference type="EC" id="5.1.1.1"/>
    </reaction>
</comment>